<sequence length="59" mass="6459">MDTKPPFYRRPVVLAIFTAVLVIGAFALAKFHLISSVTQGVVTAIAVGIQIALYRQKKE</sequence>
<keyword evidence="1" id="KW-0472">Membrane</keyword>
<proteinExistence type="predicted"/>
<keyword evidence="1" id="KW-0812">Transmembrane</keyword>
<dbReference type="HOGENOM" id="CLU_2958482_0_0_10"/>
<evidence type="ECO:0000313" key="3">
    <source>
        <dbReference type="Proteomes" id="UP000033054"/>
    </source>
</evidence>
<dbReference type="KEGG" id="srd:SD10_10790"/>
<evidence type="ECO:0000313" key="2">
    <source>
        <dbReference type="EMBL" id="AKD55314.1"/>
    </source>
</evidence>
<dbReference type="OrthoDB" id="9934156at2"/>
<dbReference type="AlphaFoldDB" id="A0A0E3ZTZ9"/>
<dbReference type="PATRIC" id="fig|1379870.5.peg.2352"/>
<name>A0A0E3ZTZ9_9BACT</name>
<reference evidence="2 3" key="1">
    <citation type="journal article" date="2014" name="Curr. Microbiol.">
        <title>Spirosoma radiotolerans sp. nov., a gamma-radiation-resistant bacterium isolated from gamma ray-irradiated soil.</title>
        <authorList>
            <person name="Lee J.J."/>
            <person name="Srinivasan S."/>
            <person name="Lim S."/>
            <person name="Joe M."/>
            <person name="Im S."/>
            <person name="Bae S.I."/>
            <person name="Park K.R."/>
            <person name="Han J.H."/>
            <person name="Park S.H."/>
            <person name="Joo B.M."/>
            <person name="Park S.J."/>
            <person name="Kim M.K."/>
        </authorList>
    </citation>
    <scope>NUCLEOTIDE SEQUENCE [LARGE SCALE GENOMIC DNA]</scope>
    <source>
        <strain evidence="2 3">DG5A</strain>
    </source>
</reference>
<keyword evidence="3" id="KW-1185">Reference proteome</keyword>
<keyword evidence="1" id="KW-1133">Transmembrane helix</keyword>
<dbReference type="Proteomes" id="UP000033054">
    <property type="component" value="Chromosome"/>
</dbReference>
<dbReference type="RefSeq" id="WP_046573806.1">
    <property type="nucleotide sequence ID" value="NZ_CP010429.1"/>
</dbReference>
<feature type="transmembrane region" description="Helical" evidence="1">
    <location>
        <begin position="37"/>
        <end position="54"/>
    </location>
</feature>
<accession>A0A0E3ZTZ9</accession>
<organism evidence="2 3">
    <name type="scientific">Spirosoma radiotolerans</name>
    <dbReference type="NCBI Taxonomy" id="1379870"/>
    <lineage>
        <taxon>Bacteria</taxon>
        <taxon>Pseudomonadati</taxon>
        <taxon>Bacteroidota</taxon>
        <taxon>Cytophagia</taxon>
        <taxon>Cytophagales</taxon>
        <taxon>Cytophagaceae</taxon>
        <taxon>Spirosoma</taxon>
    </lineage>
</organism>
<feature type="transmembrane region" description="Helical" evidence="1">
    <location>
        <begin position="12"/>
        <end position="31"/>
    </location>
</feature>
<gene>
    <name evidence="2" type="ORF">SD10_10790</name>
</gene>
<protein>
    <submittedName>
        <fullName evidence="2">Uncharacterized protein</fullName>
    </submittedName>
</protein>
<evidence type="ECO:0000256" key="1">
    <source>
        <dbReference type="SAM" id="Phobius"/>
    </source>
</evidence>
<dbReference type="EMBL" id="CP010429">
    <property type="protein sequence ID" value="AKD55314.1"/>
    <property type="molecule type" value="Genomic_DNA"/>
</dbReference>